<organism evidence="7 8">
    <name type="scientific">Porphyromonas endodontalis (strain ATCC 35406 / DSM 24491 / JCM 8526 / CCUG 16442 / BCRC 14492 / NCTC 13058 / HG 370)</name>
    <name type="common">Bacteroides endodontalis</name>
    <dbReference type="NCBI Taxonomy" id="553175"/>
    <lineage>
        <taxon>Bacteria</taxon>
        <taxon>Pseudomonadati</taxon>
        <taxon>Bacteroidota</taxon>
        <taxon>Bacteroidia</taxon>
        <taxon>Bacteroidales</taxon>
        <taxon>Porphyromonadaceae</taxon>
        <taxon>Porphyromonas</taxon>
    </lineage>
</organism>
<comment type="subcellular location">
    <subcellularLocation>
        <location evidence="1">Membrane</location>
        <topology evidence="1">Multi-pass membrane protein</topology>
    </subcellularLocation>
</comment>
<keyword evidence="5 6" id="KW-0472">Membrane</keyword>
<evidence type="ECO:0000256" key="2">
    <source>
        <dbReference type="ARBA" id="ARBA00009773"/>
    </source>
</evidence>
<dbReference type="Proteomes" id="UP000004295">
    <property type="component" value="Unassembled WGS sequence"/>
</dbReference>
<name>C3J7R6_POREA</name>
<sequence length="328" mass="36795">MENRPHEGFKGLSPSANQSVFMWAILLPILLLTLIFGREALPYLSGFLGAITLFSILRGQMRFLTKKWHFPRWLAAFLLILETLFLFLLPLAGIASMLIDLFTHNHIDLNEWYHQAVQWVDEAKEWIGVDFVKRDGFFVEQVLPALTKMGQTFTTKIVVGVYSLVVNSVVLLFVLYYMLYEREYFETAIRELLPFTEENKRILVSETQRIIAANAVGIPLIAIVQGGFAYLGYIFFGVEGALFYAVLTAFATIIPMVGTMVVYVPLALAFGFAGNWGSCIGLLIYGFLVIGGIDNVIRFLLQKSLADIHPLVTVFGVIFGVSILVFGV</sequence>
<gene>
    <name evidence="7" type="ORF">POREN0001_1157</name>
</gene>
<evidence type="ECO:0000313" key="8">
    <source>
        <dbReference type="Proteomes" id="UP000004295"/>
    </source>
</evidence>
<feature type="transmembrane region" description="Helical" evidence="6">
    <location>
        <begin position="73"/>
        <end position="99"/>
    </location>
</feature>
<dbReference type="AlphaFoldDB" id="C3J7R6"/>
<evidence type="ECO:0000256" key="5">
    <source>
        <dbReference type="ARBA" id="ARBA00023136"/>
    </source>
</evidence>
<dbReference type="EMBL" id="ACNN01000005">
    <property type="protein sequence ID" value="EEN83671.1"/>
    <property type="molecule type" value="Genomic_DNA"/>
</dbReference>
<evidence type="ECO:0000256" key="4">
    <source>
        <dbReference type="ARBA" id="ARBA00022989"/>
    </source>
</evidence>
<evidence type="ECO:0008006" key="9">
    <source>
        <dbReference type="Google" id="ProtNLM"/>
    </source>
</evidence>
<evidence type="ECO:0000256" key="1">
    <source>
        <dbReference type="ARBA" id="ARBA00004141"/>
    </source>
</evidence>
<accession>C3J7R6</accession>
<feature type="transmembrane region" description="Helical" evidence="6">
    <location>
        <begin position="242"/>
        <end position="270"/>
    </location>
</feature>
<proteinExistence type="inferred from homology"/>
<feature type="transmembrane region" description="Helical" evidence="6">
    <location>
        <begin position="282"/>
        <end position="302"/>
    </location>
</feature>
<comment type="caution">
    <text evidence="7">The sequence shown here is derived from an EMBL/GenBank/DDBJ whole genome shotgun (WGS) entry which is preliminary data.</text>
</comment>
<feature type="transmembrane region" description="Helical" evidence="6">
    <location>
        <begin position="210"/>
        <end position="236"/>
    </location>
</feature>
<evidence type="ECO:0000313" key="7">
    <source>
        <dbReference type="EMBL" id="EEN83671.1"/>
    </source>
</evidence>
<evidence type="ECO:0000256" key="3">
    <source>
        <dbReference type="ARBA" id="ARBA00022692"/>
    </source>
</evidence>
<dbReference type="Pfam" id="PF01594">
    <property type="entry name" value="AI-2E_transport"/>
    <property type="match status" value="1"/>
</dbReference>
<evidence type="ECO:0000256" key="6">
    <source>
        <dbReference type="SAM" id="Phobius"/>
    </source>
</evidence>
<feature type="transmembrane region" description="Helical" evidence="6">
    <location>
        <begin position="43"/>
        <end position="61"/>
    </location>
</feature>
<reference evidence="7 8" key="1">
    <citation type="submission" date="2009-04" db="EMBL/GenBank/DDBJ databases">
        <authorList>
            <person name="Sebastian Y."/>
            <person name="Madupu R."/>
            <person name="Durkin A.S."/>
            <person name="Torralba M."/>
            <person name="Methe B."/>
            <person name="Sutton G.G."/>
            <person name="Strausberg R.L."/>
            <person name="Nelson K.E."/>
        </authorList>
    </citation>
    <scope>NUCLEOTIDE SEQUENCE [LARGE SCALE GENOMIC DNA]</scope>
    <source>
        <strain evidence="8">ATCC 35406 / BCRC 14492 / JCM 8526 / NCTC 13058 / HG 370</strain>
    </source>
</reference>
<protein>
    <recommendedName>
        <fullName evidence="9">AI-2E family transporter</fullName>
    </recommendedName>
</protein>
<dbReference type="PANTHER" id="PTHR21716:SF4">
    <property type="entry name" value="TRANSMEMBRANE PROTEIN 245"/>
    <property type="match status" value="1"/>
</dbReference>
<dbReference type="RefSeq" id="WP_004332138.1">
    <property type="nucleotide sequence ID" value="NZ_ACNN01000005.1"/>
</dbReference>
<dbReference type="InterPro" id="IPR002549">
    <property type="entry name" value="AI-2E-like"/>
</dbReference>
<feature type="transmembrane region" description="Helical" evidence="6">
    <location>
        <begin position="308"/>
        <end position="327"/>
    </location>
</feature>
<dbReference type="eggNOG" id="COG0628">
    <property type="taxonomic scope" value="Bacteria"/>
</dbReference>
<keyword evidence="8" id="KW-1185">Reference proteome</keyword>
<dbReference type="STRING" id="553175.POREN0001_1157"/>
<dbReference type="GO" id="GO:0016020">
    <property type="term" value="C:membrane"/>
    <property type="evidence" value="ECO:0007669"/>
    <property type="project" value="UniProtKB-SubCell"/>
</dbReference>
<comment type="similarity">
    <text evidence="2">Belongs to the autoinducer-2 exporter (AI-2E) (TC 2.A.86) family.</text>
</comment>
<keyword evidence="3 6" id="KW-0812">Transmembrane</keyword>
<feature type="transmembrane region" description="Helical" evidence="6">
    <location>
        <begin position="20"/>
        <end position="37"/>
    </location>
</feature>
<feature type="transmembrane region" description="Helical" evidence="6">
    <location>
        <begin position="157"/>
        <end position="180"/>
    </location>
</feature>
<keyword evidence="4 6" id="KW-1133">Transmembrane helix</keyword>
<dbReference type="PANTHER" id="PTHR21716">
    <property type="entry name" value="TRANSMEMBRANE PROTEIN"/>
    <property type="match status" value="1"/>
</dbReference>